<name>A0A9D9H8Q7_9SPIR</name>
<evidence type="ECO:0000256" key="1">
    <source>
        <dbReference type="ARBA" id="ARBA00023125"/>
    </source>
</evidence>
<comment type="caution">
    <text evidence="4">The sequence shown here is derived from an EMBL/GenBank/DDBJ whole genome shotgun (WGS) entry which is preliminary data.</text>
</comment>
<reference evidence="4" key="2">
    <citation type="journal article" date="2021" name="PeerJ">
        <title>Extensive microbial diversity within the chicken gut microbiome revealed by metagenomics and culture.</title>
        <authorList>
            <person name="Gilroy R."/>
            <person name="Ravi A."/>
            <person name="Getino M."/>
            <person name="Pursley I."/>
            <person name="Horton D.L."/>
            <person name="Alikhan N.F."/>
            <person name="Baker D."/>
            <person name="Gharbi K."/>
            <person name="Hall N."/>
            <person name="Watson M."/>
            <person name="Adriaenssens E.M."/>
            <person name="Foster-Nyarko E."/>
            <person name="Jarju S."/>
            <person name="Secka A."/>
            <person name="Antonio M."/>
            <person name="Oren A."/>
            <person name="Chaudhuri R.R."/>
            <person name="La Ragione R."/>
            <person name="Hildebrand F."/>
            <person name="Pallen M.J."/>
        </authorList>
    </citation>
    <scope>NUCLEOTIDE SEQUENCE</scope>
    <source>
        <strain evidence="4">11167</strain>
    </source>
</reference>
<dbReference type="Pfam" id="PF07282">
    <property type="entry name" value="Cas12f1-like_TNB"/>
    <property type="match status" value="1"/>
</dbReference>
<evidence type="ECO:0000313" key="4">
    <source>
        <dbReference type="EMBL" id="MBO8442381.1"/>
    </source>
</evidence>
<dbReference type="EMBL" id="JADIMU010000009">
    <property type="protein sequence ID" value="MBO8442381.1"/>
    <property type="molecule type" value="Genomic_DNA"/>
</dbReference>
<accession>A0A9D9H8Q7</accession>
<sequence length="186" mass="21278">MKGSRGWYDTRHLIRREYEKLANRRRAKANQAYHDITKGRRLIVIQDENIAGWHKGLFGRQVQNSALGTLKGKLMSNPNVLVVDRFFPSTRMCPRCGAINEGITLSDRMFTCDCGYAEDRDVKAAKTLLLAGEHELSCTRTEHTGTPEERMSGFHTSYEIWKRSARRPEKGKSPEAPSSKHQRRMG</sequence>
<evidence type="ECO:0000259" key="3">
    <source>
        <dbReference type="Pfam" id="PF07282"/>
    </source>
</evidence>
<dbReference type="InterPro" id="IPR010095">
    <property type="entry name" value="Cas12f1-like_TNB"/>
</dbReference>
<gene>
    <name evidence="4" type="ORF">IAC42_01270</name>
</gene>
<feature type="domain" description="Cas12f1-like TNB" evidence="3">
    <location>
        <begin position="79"/>
        <end position="127"/>
    </location>
</feature>
<proteinExistence type="predicted"/>
<evidence type="ECO:0000313" key="5">
    <source>
        <dbReference type="Proteomes" id="UP000823633"/>
    </source>
</evidence>
<dbReference type="Proteomes" id="UP000823633">
    <property type="component" value="Unassembled WGS sequence"/>
</dbReference>
<reference evidence="4" key="1">
    <citation type="submission" date="2020-10" db="EMBL/GenBank/DDBJ databases">
        <authorList>
            <person name="Gilroy R."/>
        </authorList>
    </citation>
    <scope>NUCLEOTIDE SEQUENCE</scope>
    <source>
        <strain evidence="4">11167</strain>
    </source>
</reference>
<dbReference type="AlphaFoldDB" id="A0A9D9H8Q7"/>
<evidence type="ECO:0000256" key="2">
    <source>
        <dbReference type="SAM" id="MobiDB-lite"/>
    </source>
</evidence>
<feature type="compositionally biased region" description="Basic and acidic residues" evidence="2">
    <location>
        <begin position="162"/>
        <end position="173"/>
    </location>
</feature>
<organism evidence="4 5">
    <name type="scientific">Candidatus Aphodenecus pullistercoris</name>
    <dbReference type="NCBI Taxonomy" id="2840669"/>
    <lineage>
        <taxon>Bacteria</taxon>
        <taxon>Pseudomonadati</taxon>
        <taxon>Spirochaetota</taxon>
        <taxon>Spirochaetia</taxon>
        <taxon>Spirochaetales</taxon>
        <taxon>Candidatus Aphodenecus</taxon>
    </lineage>
</organism>
<keyword evidence="1" id="KW-0238">DNA-binding</keyword>
<feature type="region of interest" description="Disordered" evidence="2">
    <location>
        <begin position="162"/>
        <end position="186"/>
    </location>
</feature>
<dbReference type="GO" id="GO:0003677">
    <property type="term" value="F:DNA binding"/>
    <property type="evidence" value="ECO:0007669"/>
    <property type="project" value="UniProtKB-KW"/>
</dbReference>
<protein>
    <submittedName>
        <fullName evidence="4">Transposase</fullName>
    </submittedName>
</protein>